<protein>
    <submittedName>
        <fullName evidence="12">SNF-1-like</fullName>
    </submittedName>
</protein>
<evidence type="ECO:0000256" key="3">
    <source>
        <dbReference type="ARBA" id="ARBA00022741"/>
    </source>
</evidence>
<dbReference type="InParanoid" id="D7FLH3"/>
<feature type="region of interest" description="Disordered" evidence="10">
    <location>
        <begin position="185"/>
        <end position="240"/>
    </location>
</feature>
<feature type="binding site" evidence="7">
    <location>
        <position position="425"/>
    </location>
    <ligand>
        <name>ATP</name>
        <dbReference type="ChEBI" id="CHEBI:30616"/>
    </ligand>
</feature>
<keyword evidence="13" id="KW-1185">Reference proteome</keyword>
<feature type="compositionally biased region" description="Low complexity" evidence="10">
    <location>
        <begin position="698"/>
        <end position="709"/>
    </location>
</feature>
<evidence type="ECO:0000256" key="7">
    <source>
        <dbReference type="PIRSR" id="PIRSR630616-2"/>
    </source>
</evidence>
<feature type="compositionally biased region" description="Low complexity" evidence="10">
    <location>
        <begin position="78"/>
        <end position="99"/>
    </location>
</feature>
<evidence type="ECO:0000256" key="8">
    <source>
        <dbReference type="PIRSR" id="PIRSR630616-3"/>
    </source>
</evidence>
<dbReference type="Gene3D" id="1.10.510.10">
    <property type="entry name" value="Transferase(Phosphotransferase) domain 1"/>
    <property type="match status" value="1"/>
</dbReference>
<organism evidence="12 13">
    <name type="scientific">Ectocarpus siliculosus</name>
    <name type="common">Brown alga</name>
    <name type="synonym">Conferva siliculosa</name>
    <dbReference type="NCBI Taxonomy" id="2880"/>
    <lineage>
        <taxon>Eukaryota</taxon>
        <taxon>Sar</taxon>
        <taxon>Stramenopiles</taxon>
        <taxon>Ochrophyta</taxon>
        <taxon>PX clade</taxon>
        <taxon>Phaeophyceae</taxon>
        <taxon>Ectocarpales</taxon>
        <taxon>Ectocarpaceae</taxon>
        <taxon>Ectocarpus</taxon>
    </lineage>
</organism>
<dbReference type="Pfam" id="PF00069">
    <property type="entry name" value="Pkinase"/>
    <property type="match status" value="1"/>
</dbReference>
<keyword evidence="3 7" id="KW-0547">Nucleotide-binding</keyword>
<dbReference type="PANTHER" id="PTHR24350">
    <property type="entry name" value="SERINE/THREONINE-PROTEIN KINASE IAL-RELATED"/>
    <property type="match status" value="1"/>
</dbReference>
<evidence type="ECO:0000259" key="11">
    <source>
        <dbReference type="PROSITE" id="PS50011"/>
    </source>
</evidence>
<keyword evidence="2" id="KW-0808">Transferase</keyword>
<feature type="compositionally biased region" description="Polar residues" evidence="10">
    <location>
        <begin position="204"/>
        <end position="228"/>
    </location>
</feature>
<dbReference type="FunFam" id="3.30.200.20:FF:000003">
    <property type="entry name" value="Non-specific serine/threonine protein kinase"/>
    <property type="match status" value="1"/>
</dbReference>
<dbReference type="EMBL" id="FN648143">
    <property type="protein sequence ID" value="CBJ25789.1"/>
    <property type="molecule type" value="Genomic_DNA"/>
</dbReference>
<dbReference type="OrthoDB" id="193931at2759"/>
<feature type="domain" description="Protein kinase" evidence="11">
    <location>
        <begin position="282"/>
        <end position="536"/>
    </location>
</feature>
<evidence type="ECO:0000256" key="5">
    <source>
        <dbReference type="ARBA" id="ARBA00022840"/>
    </source>
</evidence>
<keyword evidence="4" id="KW-0418">Kinase</keyword>
<evidence type="ECO:0000256" key="9">
    <source>
        <dbReference type="PROSITE-ProRule" id="PRU10141"/>
    </source>
</evidence>
<sequence>MARIFQQQRHWAGEQGGKKGIIEGNPKTRQARQTRRPQSAHTAPPCSTAAAVTAKEQQQQQAHHPNPKPHTWVPATPAKTSSALMAAAAAAAARSSPNSGGKHSHAVAGGEGKTSTAPATGRGGAYARLFGMKHPGAHRRVGVDPLDGFKKDHYRGGAAAAAAAAAAVDASAPFSGDIGGVKHGQGAGVEEVSKPRKAAGDTNAVETQATISTANTGSLTPPEGSSSAEGGRATGEGGIRAPPPVEPLTKASAECCSPQERLYLRRLLLDLQGSARSSLDFYRLGKVVGEGSFAQVRVAWHKLTGQRVAVKTYEKAKIKDENQWKRISQEVKLMEKLNHPRVIRLFETAESSKRIHLVMEYADGGNLCSYVKRRKRLDEGEARRILRQLLEGVDYMHGLDIVHRDIKLENVLLGGSGRSNAKLVDFGFSANVKNRRLLHVFCGTPSYMPPEIIKRQEYEGKPVDVWSLGVVLYAMLCGCFPFSGPRYPELYKNISKGVFRLPDWLSPAAISLVRGMLVTDPSRRLTLRQVCAHPWVLPPRATGRVSTGNQYRGLAASDGGAVADESQSSRIPHDSRGSSTPLKRDSFHISNDPTRDICATSVKKMEAFGANGEEIARQVLARRHSCLTTTFYLLRNELSTNGAAAEAGAPRPASATSSSSRGAAKPRHANVRPSSASGDNRGGAGMAKRRDSRGGSGNSSASQGTGRTE</sequence>
<feature type="region of interest" description="Disordered" evidence="10">
    <location>
        <begin position="1"/>
        <end position="121"/>
    </location>
</feature>
<feature type="binding site" evidence="7">
    <location>
        <begin position="409"/>
        <end position="410"/>
    </location>
    <ligand>
        <name>ATP</name>
        <dbReference type="ChEBI" id="CHEBI:30616"/>
    </ligand>
</feature>
<feature type="binding site" evidence="7 9">
    <location>
        <position position="311"/>
    </location>
    <ligand>
        <name>ATP</name>
        <dbReference type="ChEBI" id="CHEBI:30616"/>
    </ligand>
</feature>
<keyword evidence="5 7" id="KW-0067">ATP-binding</keyword>
<dbReference type="CDD" id="cd14003">
    <property type="entry name" value="STKc_AMPK-like"/>
    <property type="match status" value="1"/>
</dbReference>
<feature type="region of interest" description="Disordered" evidence="10">
    <location>
        <begin position="643"/>
        <end position="709"/>
    </location>
</feature>
<dbReference type="STRING" id="2880.D7FLH3"/>
<dbReference type="SMART" id="SM00220">
    <property type="entry name" value="S_TKc"/>
    <property type="match status" value="1"/>
</dbReference>
<reference evidence="12 13" key="1">
    <citation type="journal article" date="2010" name="Nature">
        <title>The Ectocarpus genome and the independent evolution of multicellularity in brown algae.</title>
        <authorList>
            <person name="Cock J.M."/>
            <person name="Sterck L."/>
            <person name="Rouze P."/>
            <person name="Scornet D."/>
            <person name="Allen A.E."/>
            <person name="Amoutzias G."/>
            <person name="Anthouard V."/>
            <person name="Artiguenave F."/>
            <person name="Aury J.M."/>
            <person name="Badger J.H."/>
            <person name="Beszteri B."/>
            <person name="Billiau K."/>
            <person name="Bonnet E."/>
            <person name="Bothwell J.H."/>
            <person name="Bowler C."/>
            <person name="Boyen C."/>
            <person name="Brownlee C."/>
            <person name="Carrano C.J."/>
            <person name="Charrier B."/>
            <person name="Cho G.Y."/>
            <person name="Coelho S.M."/>
            <person name="Collen J."/>
            <person name="Corre E."/>
            <person name="Da Silva C."/>
            <person name="Delage L."/>
            <person name="Delaroque N."/>
            <person name="Dittami S.M."/>
            <person name="Doulbeau S."/>
            <person name="Elias M."/>
            <person name="Farnham G."/>
            <person name="Gachon C.M."/>
            <person name="Gschloessl B."/>
            <person name="Heesch S."/>
            <person name="Jabbari K."/>
            <person name="Jubin C."/>
            <person name="Kawai H."/>
            <person name="Kimura K."/>
            <person name="Kloareg B."/>
            <person name="Kupper F.C."/>
            <person name="Lang D."/>
            <person name="Le Bail A."/>
            <person name="Leblanc C."/>
            <person name="Lerouge P."/>
            <person name="Lohr M."/>
            <person name="Lopez P.J."/>
            <person name="Martens C."/>
            <person name="Maumus F."/>
            <person name="Michel G."/>
            <person name="Miranda-Saavedra D."/>
            <person name="Morales J."/>
            <person name="Moreau H."/>
            <person name="Motomura T."/>
            <person name="Nagasato C."/>
            <person name="Napoli C.A."/>
            <person name="Nelson D.R."/>
            <person name="Nyvall-Collen P."/>
            <person name="Peters A.F."/>
            <person name="Pommier C."/>
            <person name="Potin P."/>
            <person name="Poulain J."/>
            <person name="Quesneville H."/>
            <person name="Read B."/>
            <person name="Rensing S.A."/>
            <person name="Ritter A."/>
            <person name="Rousvoal S."/>
            <person name="Samanta M."/>
            <person name="Samson G."/>
            <person name="Schroeder D.C."/>
            <person name="Segurens B."/>
            <person name="Strittmatter M."/>
            <person name="Tonon T."/>
            <person name="Tregear J.W."/>
            <person name="Valentin K."/>
            <person name="von Dassow P."/>
            <person name="Yamagishi T."/>
            <person name="Van de Peer Y."/>
            <person name="Wincker P."/>
        </authorList>
    </citation>
    <scope>NUCLEOTIDE SEQUENCE [LARGE SCALE GENOMIC DNA]</scope>
    <source>
        <strain evidence="13">Ec32 / CCAP1310/4</strain>
    </source>
</reference>
<evidence type="ECO:0000313" key="13">
    <source>
        <dbReference type="Proteomes" id="UP000002630"/>
    </source>
</evidence>
<dbReference type="PROSITE" id="PS50011">
    <property type="entry name" value="PROTEIN_KINASE_DOM"/>
    <property type="match status" value="1"/>
</dbReference>
<dbReference type="FunFam" id="1.10.510.10:FF:000571">
    <property type="entry name" value="Maternal embryonic leucine zipper kinase"/>
    <property type="match status" value="1"/>
</dbReference>
<dbReference type="AlphaFoldDB" id="D7FLH3"/>
<gene>
    <name evidence="12" type="primary">PK</name>
    <name evidence="12" type="ORF">Esi_0016_0024</name>
</gene>
<feature type="binding site" evidence="7">
    <location>
        <begin position="360"/>
        <end position="362"/>
    </location>
    <ligand>
        <name>ATP</name>
        <dbReference type="ChEBI" id="CHEBI:30616"/>
    </ligand>
</feature>
<name>D7FLH3_ECTSI</name>
<evidence type="ECO:0000256" key="1">
    <source>
        <dbReference type="ARBA" id="ARBA00022527"/>
    </source>
</evidence>
<feature type="active site" description="Proton acceptor" evidence="6">
    <location>
        <position position="405"/>
    </location>
</feature>
<proteinExistence type="predicted"/>
<dbReference type="EMBL" id="FN649737">
    <property type="protein sequence ID" value="CBJ25789.1"/>
    <property type="molecule type" value="Genomic_DNA"/>
</dbReference>
<dbReference type="SUPFAM" id="SSF56112">
    <property type="entry name" value="Protein kinase-like (PK-like)"/>
    <property type="match status" value="1"/>
</dbReference>
<dbReference type="Proteomes" id="UP000002630">
    <property type="component" value="Linkage Group LG12"/>
</dbReference>
<dbReference type="OMA" id="KERNICF"/>
<keyword evidence="1" id="KW-0723">Serine/threonine-protein kinase</keyword>
<accession>D7FLH3</accession>
<dbReference type="GO" id="GO:0004674">
    <property type="term" value="F:protein serine/threonine kinase activity"/>
    <property type="evidence" value="ECO:0007669"/>
    <property type="project" value="UniProtKB-KW"/>
</dbReference>
<dbReference type="InterPro" id="IPR011009">
    <property type="entry name" value="Kinase-like_dom_sf"/>
</dbReference>
<dbReference type="GO" id="GO:0005524">
    <property type="term" value="F:ATP binding"/>
    <property type="evidence" value="ECO:0007669"/>
    <property type="project" value="UniProtKB-UniRule"/>
</dbReference>
<feature type="compositionally biased region" description="Basic and acidic residues" evidence="10">
    <location>
        <begin position="571"/>
        <end position="587"/>
    </location>
</feature>
<dbReference type="InterPro" id="IPR017441">
    <property type="entry name" value="Protein_kinase_ATP_BS"/>
</dbReference>
<evidence type="ECO:0000256" key="10">
    <source>
        <dbReference type="SAM" id="MobiDB-lite"/>
    </source>
</evidence>
<feature type="compositionally biased region" description="Low complexity" evidence="10">
    <location>
        <begin position="643"/>
        <end position="663"/>
    </location>
</feature>
<dbReference type="PROSITE" id="PS00107">
    <property type="entry name" value="PROTEIN_KINASE_ATP"/>
    <property type="match status" value="1"/>
</dbReference>
<dbReference type="InterPro" id="IPR030616">
    <property type="entry name" value="Aur-like"/>
</dbReference>
<evidence type="ECO:0000313" key="12">
    <source>
        <dbReference type="EMBL" id="CBJ25789.1"/>
    </source>
</evidence>
<evidence type="ECO:0000256" key="4">
    <source>
        <dbReference type="ARBA" id="ARBA00022777"/>
    </source>
</evidence>
<evidence type="ECO:0000256" key="2">
    <source>
        <dbReference type="ARBA" id="ARBA00022679"/>
    </source>
</evidence>
<evidence type="ECO:0000256" key="6">
    <source>
        <dbReference type="PIRSR" id="PIRSR630616-1"/>
    </source>
</evidence>
<dbReference type="PROSITE" id="PS00108">
    <property type="entry name" value="PROTEIN_KINASE_ST"/>
    <property type="match status" value="1"/>
</dbReference>
<dbReference type="InterPro" id="IPR008271">
    <property type="entry name" value="Ser/Thr_kinase_AS"/>
</dbReference>
<feature type="cross-link" description="Glycyl lysine isopeptide (Lys-Gly) (interchain with G-Cter in SUMO2)" evidence="8">
    <location>
        <position position="407"/>
    </location>
</feature>
<dbReference type="InterPro" id="IPR000719">
    <property type="entry name" value="Prot_kinase_dom"/>
</dbReference>
<feature type="region of interest" description="Disordered" evidence="10">
    <location>
        <begin position="557"/>
        <end position="594"/>
    </location>
</feature>